<sequence length="517" mass="57480">MGGTDGARVRAGRGEATAISIIRPLAPAHAHAHGQPPLLFSLKPYEAEAEPLGAIESTPRAVPALPQMASYDDGTNLVDDEYDDLDDFIVDNDDDVVLGEEQQDEFEEEEEEQEEEEEEEEPPVGQVEILTLREQLKADIRRKNQAQQGATAGRASCSSSVQPLAKDRFGSFFGPSRPSLARRVIEEGCSSIIKEKQNVPSNKSSVSSASKKQPIPSGQQQKPKFVKEEKRKVDALRQNRDYSCLFSDDADTPQATKEQPDNMAVLPMKYDVGDIASTSKLISQTDKVSKDSGLKGPSIQSRVGLVGKEPHPNTKRTIASSAKNGSSLPAMKKIQRVQPSSNGQKMQQTLQSKRPQAMLSQSHGQQSLQSRKPKPSLNGQNFRQKVSAPLAQKHLAPSSRPKPSSAVHNDHGKGKTRRLVKRKSKEDGCDEEEADYKSIIRGMFNYNPAKFVGRDEDDRDMEANYASIQMEERRSARLARQEDDEELRRIMDEERREKQERKRKKLAQKAVVDASQD</sequence>
<accession>A0A0E0NIV5</accession>
<dbReference type="GO" id="GO:0006334">
    <property type="term" value="P:nucleosome assembly"/>
    <property type="evidence" value="ECO:0007669"/>
    <property type="project" value="TreeGrafter"/>
</dbReference>
<feature type="region of interest" description="Disordered" evidence="3">
    <location>
        <begin position="99"/>
        <end position="162"/>
    </location>
</feature>
<evidence type="ECO:0000256" key="1">
    <source>
        <dbReference type="ARBA" id="ARBA00006461"/>
    </source>
</evidence>
<feature type="compositionally biased region" description="Polar residues" evidence="3">
    <location>
        <begin position="145"/>
        <end position="162"/>
    </location>
</feature>
<organism evidence="4 5">
    <name type="scientific">Oryza rufipogon</name>
    <name type="common">Brownbeard rice</name>
    <name type="synonym">Asian wild rice</name>
    <dbReference type="NCBI Taxonomy" id="4529"/>
    <lineage>
        <taxon>Eukaryota</taxon>
        <taxon>Viridiplantae</taxon>
        <taxon>Streptophyta</taxon>
        <taxon>Embryophyta</taxon>
        <taxon>Tracheophyta</taxon>
        <taxon>Spermatophyta</taxon>
        <taxon>Magnoliopsida</taxon>
        <taxon>Liliopsida</taxon>
        <taxon>Poales</taxon>
        <taxon>Poaceae</taxon>
        <taxon>BOP clade</taxon>
        <taxon>Oryzoideae</taxon>
        <taxon>Oryzeae</taxon>
        <taxon>Oryzinae</taxon>
        <taxon>Oryza</taxon>
    </lineage>
</organism>
<dbReference type="GO" id="GO:0003677">
    <property type="term" value="F:DNA binding"/>
    <property type="evidence" value="ECO:0007669"/>
    <property type="project" value="TreeGrafter"/>
</dbReference>
<keyword evidence="5" id="KW-1185">Reference proteome</keyword>
<dbReference type="GO" id="GO:0042393">
    <property type="term" value="F:histone binding"/>
    <property type="evidence" value="ECO:0007669"/>
    <property type="project" value="TreeGrafter"/>
</dbReference>
<evidence type="ECO:0000256" key="3">
    <source>
        <dbReference type="SAM" id="MobiDB-lite"/>
    </source>
</evidence>
<dbReference type="AlphaFoldDB" id="A0A0E0NIV5"/>
<dbReference type="eggNOG" id="ENOG502QRJX">
    <property type="taxonomic scope" value="Eukaryota"/>
</dbReference>
<feature type="compositionally biased region" description="Basic residues" evidence="3">
    <location>
        <begin position="414"/>
        <end position="423"/>
    </location>
</feature>
<dbReference type="Pfam" id="PF08243">
    <property type="entry name" value="SPT2"/>
    <property type="match status" value="1"/>
</dbReference>
<feature type="compositionally biased region" description="Low complexity" evidence="3">
    <location>
        <begin position="359"/>
        <end position="370"/>
    </location>
</feature>
<reference evidence="5" key="1">
    <citation type="submission" date="2013-06" db="EMBL/GenBank/DDBJ databases">
        <authorList>
            <person name="Zhao Q."/>
        </authorList>
    </citation>
    <scope>NUCLEOTIDE SEQUENCE</scope>
    <source>
        <strain evidence="5">cv. W1943</strain>
    </source>
</reference>
<dbReference type="SMART" id="SM00784">
    <property type="entry name" value="SPT2"/>
    <property type="match status" value="1"/>
</dbReference>
<dbReference type="Gramene" id="ORUFI02G28420.1">
    <property type="protein sequence ID" value="ORUFI02G28420.1"/>
    <property type="gene ID" value="ORUFI02G28420"/>
</dbReference>
<dbReference type="InterPro" id="IPR013256">
    <property type="entry name" value="Chromatin_SPT2"/>
</dbReference>
<evidence type="ECO:0000256" key="2">
    <source>
        <dbReference type="ARBA" id="ARBA00023054"/>
    </source>
</evidence>
<dbReference type="PANTHER" id="PTHR22691">
    <property type="entry name" value="YEAST SPT2-RELATED"/>
    <property type="match status" value="1"/>
</dbReference>
<feature type="region of interest" description="Disordered" evidence="3">
    <location>
        <begin position="494"/>
        <end position="517"/>
    </location>
</feature>
<keyword evidence="2" id="KW-0175">Coiled coil</keyword>
<dbReference type="OMA" id="GMFNYNP"/>
<dbReference type="GO" id="GO:0005730">
    <property type="term" value="C:nucleolus"/>
    <property type="evidence" value="ECO:0007669"/>
    <property type="project" value="TreeGrafter"/>
</dbReference>
<evidence type="ECO:0000313" key="5">
    <source>
        <dbReference type="Proteomes" id="UP000008022"/>
    </source>
</evidence>
<proteinExistence type="inferred from homology"/>
<name>A0A0E0NIV5_ORYRU</name>
<feature type="region of interest" description="Disordered" evidence="3">
    <location>
        <begin position="192"/>
        <end position="263"/>
    </location>
</feature>
<feature type="compositionally biased region" description="Polar residues" evidence="3">
    <location>
        <begin position="315"/>
        <end position="327"/>
    </location>
</feature>
<feature type="compositionally biased region" description="Basic and acidic residues" evidence="3">
    <location>
        <begin position="225"/>
        <end position="240"/>
    </location>
</feature>
<dbReference type="Proteomes" id="UP000008022">
    <property type="component" value="Unassembled WGS sequence"/>
</dbReference>
<protein>
    <submittedName>
        <fullName evidence="4">Uncharacterized protein</fullName>
    </submittedName>
</protein>
<evidence type="ECO:0000313" key="4">
    <source>
        <dbReference type="EnsemblPlants" id="ORUFI02G28420.1"/>
    </source>
</evidence>
<feature type="compositionally biased region" description="Polar residues" evidence="3">
    <location>
        <begin position="337"/>
        <end position="354"/>
    </location>
</feature>
<comment type="similarity">
    <text evidence="1">Belongs to the SPT2 family.</text>
</comment>
<reference evidence="4" key="2">
    <citation type="submission" date="2015-06" db="UniProtKB">
        <authorList>
            <consortium name="EnsemblPlants"/>
        </authorList>
    </citation>
    <scope>IDENTIFICATION</scope>
</reference>
<feature type="compositionally biased region" description="Acidic residues" evidence="3">
    <location>
        <begin position="99"/>
        <end position="122"/>
    </location>
</feature>
<dbReference type="GO" id="GO:0006360">
    <property type="term" value="P:transcription by RNA polymerase I"/>
    <property type="evidence" value="ECO:0007669"/>
    <property type="project" value="TreeGrafter"/>
</dbReference>
<dbReference type="EnsemblPlants" id="ORUFI02G28420.1">
    <property type="protein sequence ID" value="ORUFI02G28420.1"/>
    <property type="gene ID" value="ORUFI02G28420"/>
</dbReference>
<dbReference type="PANTHER" id="PTHR22691:SF8">
    <property type="entry name" value="PROTEIN SPT2 HOMOLOG"/>
    <property type="match status" value="1"/>
</dbReference>
<feature type="compositionally biased region" description="Low complexity" evidence="3">
    <location>
        <begin position="198"/>
        <end position="214"/>
    </location>
</feature>
<dbReference type="STRING" id="4529.A0A0E0NIV5"/>
<feature type="region of interest" description="Disordered" evidence="3">
    <location>
        <begin position="281"/>
        <end position="434"/>
    </location>
</feature>